<evidence type="ECO:0000259" key="4">
    <source>
        <dbReference type="Pfam" id="PF03865"/>
    </source>
</evidence>
<dbReference type="GO" id="GO:0098046">
    <property type="term" value="C:type V protein secretion system complex"/>
    <property type="evidence" value="ECO:0007669"/>
    <property type="project" value="TreeGrafter"/>
</dbReference>
<dbReference type="Gene3D" id="2.40.160.50">
    <property type="entry name" value="membrane protein fhac: a member of the omp85/tpsb transporter family"/>
    <property type="match status" value="1"/>
</dbReference>
<dbReference type="InterPro" id="IPR013686">
    <property type="entry name" value="Polypept-transport_assoc_ShlB"/>
</dbReference>
<name>A0A291P8J1_9GAMM</name>
<dbReference type="EMBL" id="CP021435">
    <property type="protein sequence ID" value="ATJ83171.1"/>
    <property type="molecule type" value="Genomic_DNA"/>
</dbReference>
<evidence type="ECO:0000256" key="2">
    <source>
        <dbReference type="ARBA" id="ARBA00022692"/>
    </source>
</evidence>
<dbReference type="KEGG" id="hbe:BEI_2184"/>
<reference evidence="6 7" key="1">
    <citation type="journal article" date="2017" name="Sci. Rep.">
        <title>Revealing the Saline Adaptation Strategies of the Halophilic Bacterium Halomonas beimenensis through High-throughput Omics and Transposon Mutagenesis Approaches.</title>
        <authorList>
            <person name="Chen Y.H."/>
            <person name="Lin S.S."/>
            <person name="Shyu Y.T."/>
        </authorList>
    </citation>
    <scope>NUCLEOTIDE SEQUENCE [LARGE SCALE GENOMIC DNA]</scope>
    <source>
        <strain evidence="6 7">NTU-111</strain>
    </source>
</reference>
<feature type="domain" description="Polypeptide-transport-associated ShlB-type" evidence="5">
    <location>
        <begin position="56"/>
        <end position="130"/>
    </location>
</feature>
<accession>A0A291P8J1</accession>
<protein>
    <submittedName>
        <fullName evidence="6">Hemolysin activation/secretion protein</fullName>
    </submittedName>
</protein>
<feature type="domain" description="Haemolysin activator HlyB C-terminal" evidence="4">
    <location>
        <begin position="346"/>
        <end position="512"/>
    </location>
</feature>
<keyword evidence="7" id="KW-1185">Reference proteome</keyword>
<evidence type="ECO:0000313" key="7">
    <source>
        <dbReference type="Proteomes" id="UP000219993"/>
    </source>
</evidence>
<evidence type="ECO:0000313" key="6">
    <source>
        <dbReference type="EMBL" id="ATJ83171.1"/>
    </source>
</evidence>
<dbReference type="AlphaFoldDB" id="A0A291P8J1"/>
<evidence type="ECO:0000256" key="1">
    <source>
        <dbReference type="ARBA" id="ARBA00022452"/>
    </source>
</evidence>
<keyword evidence="1" id="KW-0472">Membrane</keyword>
<keyword evidence="3" id="KW-0998">Cell outer membrane</keyword>
<dbReference type="PANTHER" id="PTHR34597">
    <property type="entry name" value="SLR1661 PROTEIN"/>
    <property type="match status" value="1"/>
</dbReference>
<keyword evidence="2" id="KW-0812">Transmembrane</keyword>
<dbReference type="Proteomes" id="UP000219993">
    <property type="component" value="Chromosome"/>
</dbReference>
<gene>
    <name evidence="6" type="ORF">BEI_2184</name>
</gene>
<dbReference type="Gene3D" id="3.10.20.310">
    <property type="entry name" value="membrane protein fhac"/>
    <property type="match status" value="1"/>
</dbReference>
<dbReference type="PANTHER" id="PTHR34597:SF6">
    <property type="entry name" value="BLR6126 PROTEIN"/>
    <property type="match status" value="1"/>
</dbReference>
<dbReference type="GO" id="GO:0046819">
    <property type="term" value="P:protein secretion by the type V secretion system"/>
    <property type="evidence" value="ECO:0007669"/>
    <property type="project" value="TreeGrafter"/>
</dbReference>
<evidence type="ECO:0000256" key="3">
    <source>
        <dbReference type="ARBA" id="ARBA00023237"/>
    </source>
</evidence>
<sequence length="553" mass="61879">MPVAIYAASDLPAVIDERQPTLSPPLREMFEQRRAREVEVSLPEVAGRLSRDSLVAVSRIEILGGSIFELETLTAPIQPLVGEEVRLGRLIAAVEAITRRYQEAGYPLSYAYLPSNNFRDGTVSVVIVEGYIARSEIAVDDAAVAARVERLVARMRAERPLSRETFERYTGLIERIPGVTLAVNAPVPRTPSGATTLRVEQRDRQRIDGGLTVEGGDEDEARLLANLAFRSHTPYAESLSFASLLPLETEDAFHAMEYRQALGSDGLRLILNAQRFEGEDASPHPRDEAIEVREDKVRDRFRFGVDYPLILGRERRWDLEATLEHLDETVDYAFVSDGQTALTARQDVRYSTLELGSRFLTGSDHRRLEARAEVRHGLDLGGNRNVVSVGNASAVGDEELDFTRFALQGRWLEALSPRWRLSMRLAGFWTDDDLPTAEHGNYGGNRFGRAYPDGQAEGERGYAGELELRYRHALDMAWLTRLEPYLAVDGAHTAFTEGDVEHDLGSAATGIEFRDEGRYRLGVEYAYPIGDRPEDDESRRGRINARLTWDFGG</sequence>
<dbReference type="Pfam" id="PF08479">
    <property type="entry name" value="POTRA_2"/>
    <property type="match status" value="1"/>
</dbReference>
<evidence type="ECO:0000259" key="5">
    <source>
        <dbReference type="Pfam" id="PF08479"/>
    </source>
</evidence>
<keyword evidence="1" id="KW-1134">Transmembrane beta strand</keyword>
<proteinExistence type="predicted"/>
<organism evidence="6 7">
    <name type="scientific">Halomonas beimenensis</name>
    <dbReference type="NCBI Taxonomy" id="475662"/>
    <lineage>
        <taxon>Bacteria</taxon>
        <taxon>Pseudomonadati</taxon>
        <taxon>Pseudomonadota</taxon>
        <taxon>Gammaproteobacteria</taxon>
        <taxon>Oceanospirillales</taxon>
        <taxon>Halomonadaceae</taxon>
        <taxon>Halomonas</taxon>
    </lineage>
</organism>
<dbReference type="InterPro" id="IPR051544">
    <property type="entry name" value="TPS_OM_transporter"/>
</dbReference>
<dbReference type="InterPro" id="IPR005565">
    <property type="entry name" value="Hemolysn_activator_HlyB_C"/>
</dbReference>
<dbReference type="GO" id="GO:0008320">
    <property type="term" value="F:protein transmembrane transporter activity"/>
    <property type="evidence" value="ECO:0007669"/>
    <property type="project" value="TreeGrafter"/>
</dbReference>
<dbReference type="Pfam" id="PF03865">
    <property type="entry name" value="ShlB"/>
    <property type="match status" value="1"/>
</dbReference>